<gene>
    <name evidence="3" type="ORF">HNP76_002809</name>
</gene>
<keyword evidence="3" id="KW-0240">DNA-directed RNA polymerase</keyword>
<dbReference type="AlphaFoldDB" id="A0A7W8GBG5"/>
<sequence>MTDSFVTYRSFHEALKDLPPEQYGKIMFAINEYALNQNEIELSGVEKIVFTLIKPQLDANLKRQENGKYGSLGGRPKKETKNPMGLETKNPMGFEVSENKNPNVNVNLNANENLNLNDDGDGEFKDCEIFEKNENPCDEPKNQPSPPSTLSDSQKNYSRIVFDRFKNAGLPCQKGDFFRFQSCDFRLALQKLRGYGSDDVIAAVDNYISELKNPESYIDKEFSFDAFAGSKTFLNCLPANYRPNNFKKFQKDVPKGSQTEKPRLFKCDKCGRISASWSEKLMKWQCSECGATFD</sequence>
<evidence type="ECO:0000256" key="1">
    <source>
        <dbReference type="SAM" id="MobiDB-lite"/>
    </source>
</evidence>
<dbReference type="Pfam" id="PF19808">
    <property type="entry name" value="DUF6291"/>
    <property type="match status" value="1"/>
</dbReference>
<name>A0A7W8GBG5_9SPIR</name>
<keyword evidence="3" id="KW-0804">Transcription</keyword>
<dbReference type="Proteomes" id="UP000518887">
    <property type="component" value="Unassembled WGS sequence"/>
</dbReference>
<feature type="region of interest" description="Disordered" evidence="1">
    <location>
        <begin position="133"/>
        <end position="153"/>
    </location>
</feature>
<organism evidence="3 4">
    <name type="scientific">Treponema ruminis</name>
    <dbReference type="NCBI Taxonomy" id="744515"/>
    <lineage>
        <taxon>Bacteria</taxon>
        <taxon>Pseudomonadati</taxon>
        <taxon>Spirochaetota</taxon>
        <taxon>Spirochaetia</taxon>
        <taxon>Spirochaetales</taxon>
        <taxon>Treponemataceae</taxon>
        <taxon>Treponema</taxon>
    </lineage>
</organism>
<comment type="caution">
    <text evidence="3">The sequence shown here is derived from an EMBL/GenBank/DDBJ whole genome shotgun (WGS) entry which is preliminary data.</text>
</comment>
<evidence type="ECO:0000313" key="4">
    <source>
        <dbReference type="Proteomes" id="UP000518887"/>
    </source>
</evidence>
<dbReference type="EMBL" id="JACHFQ010000011">
    <property type="protein sequence ID" value="MBB5227409.1"/>
    <property type="molecule type" value="Genomic_DNA"/>
</dbReference>
<dbReference type="GO" id="GO:0000428">
    <property type="term" value="C:DNA-directed RNA polymerase complex"/>
    <property type="evidence" value="ECO:0007669"/>
    <property type="project" value="UniProtKB-KW"/>
</dbReference>
<feature type="domain" description="DUF6291" evidence="2">
    <location>
        <begin position="4"/>
        <end position="76"/>
    </location>
</feature>
<keyword evidence="4" id="KW-1185">Reference proteome</keyword>
<reference evidence="3 4" key="1">
    <citation type="submission" date="2020-08" db="EMBL/GenBank/DDBJ databases">
        <title>Genomic Encyclopedia of Type Strains, Phase IV (KMG-IV): sequencing the most valuable type-strain genomes for metagenomic binning, comparative biology and taxonomic classification.</title>
        <authorList>
            <person name="Goeker M."/>
        </authorList>
    </citation>
    <scope>NUCLEOTIDE SEQUENCE [LARGE SCALE GENOMIC DNA]</scope>
    <source>
        <strain evidence="3 4">DSM 103462</strain>
    </source>
</reference>
<evidence type="ECO:0000259" key="2">
    <source>
        <dbReference type="Pfam" id="PF19808"/>
    </source>
</evidence>
<evidence type="ECO:0000313" key="3">
    <source>
        <dbReference type="EMBL" id="MBB5227409.1"/>
    </source>
</evidence>
<proteinExistence type="predicted"/>
<dbReference type="RefSeq" id="WP_184661616.1">
    <property type="nucleotide sequence ID" value="NZ_CP031518.1"/>
</dbReference>
<dbReference type="InterPro" id="IPR046258">
    <property type="entry name" value="DUF6291"/>
</dbReference>
<protein>
    <submittedName>
        <fullName evidence="3">DNA-directed RNA polymerase subunit RPC12/RpoP</fullName>
    </submittedName>
</protein>
<accession>A0A7W8GBG5</accession>
<feature type="region of interest" description="Disordered" evidence="1">
    <location>
        <begin position="65"/>
        <end position="90"/>
    </location>
</feature>